<evidence type="ECO:0000313" key="2">
    <source>
        <dbReference type="EMBL" id="TSC66137.1"/>
    </source>
</evidence>
<comment type="caution">
    <text evidence="2">The sequence shown here is derived from an EMBL/GenBank/DDBJ whole genome shotgun (WGS) entry which is preliminary data.</text>
</comment>
<sequence>MNQPTEPIDSPASASFEWRTLSFPLHQRHQWWFPIFALVTVALFGLTMVAGEYLIGCIVVVGAYVLYELANREPEKLSVKISDEGVQIGDRIIGYSDLRRFWLIETPDHHLLHLEPQARLGWPITIPYEAEDRLAIQEALRHHLDQDHEAKEDLADRINRWLKL</sequence>
<accession>A0A554JCL6</accession>
<name>A0A554JCL6_9BACT</name>
<proteinExistence type="predicted"/>
<keyword evidence="1" id="KW-0472">Membrane</keyword>
<dbReference type="EMBL" id="VMFD01000014">
    <property type="protein sequence ID" value="TSC66137.1"/>
    <property type="molecule type" value="Genomic_DNA"/>
</dbReference>
<reference evidence="2 3" key="1">
    <citation type="submission" date="2017-08" db="EMBL/GenBank/DDBJ databases">
        <title>Mechanisms for carbon and nitrogen cycling indicate functional differentiation within the Candidate Phyla Radiation.</title>
        <authorList>
            <person name="Danczak R.E."/>
            <person name="Johnston M.D."/>
            <person name="Kenah C."/>
            <person name="Slattery M."/>
            <person name="Wrighton K.C."/>
            <person name="Wilkins M.J."/>
        </authorList>
    </citation>
    <scope>NUCLEOTIDE SEQUENCE [LARGE SCALE GENOMIC DNA]</scope>
    <source>
        <strain evidence="2">Gr01-1014_85</strain>
    </source>
</reference>
<protein>
    <recommendedName>
        <fullName evidence="4">DUF5673 domain-containing protein</fullName>
    </recommendedName>
</protein>
<dbReference type="AlphaFoldDB" id="A0A554JCL6"/>
<keyword evidence="1" id="KW-0812">Transmembrane</keyword>
<evidence type="ECO:0000256" key="1">
    <source>
        <dbReference type="SAM" id="Phobius"/>
    </source>
</evidence>
<evidence type="ECO:0000313" key="3">
    <source>
        <dbReference type="Proteomes" id="UP000316253"/>
    </source>
</evidence>
<feature type="transmembrane region" description="Helical" evidence="1">
    <location>
        <begin position="31"/>
        <end position="47"/>
    </location>
</feature>
<evidence type="ECO:0008006" key="4">
    <source>
        <dbReference type="Google" id="ProtNLM"/>
    </source>
</evidence>
<gene>
    <name evidence="2" type="ORF">CEO22_215</name>
</gene>
<dbReference type="Proteomes" id="UP000316253">
    <property type="component" value="Unassembled WGS sequence"/>
</dbReference>
<keyword evidence="1" id="KW-1133">Transmembrane helix</keyword>
<organism evidence="2 3">
    <name type="scientific">Candidatus Berkelbacteria bacterium Gr01-1014_85</name>
    <dbReference type="NCBI Taxonomy" id="2017150"/>
    <lineage>
        <taxon>Bacteria</taxon>
        <taxon>Candidatus Berkelbacteria</taxon>
    </lineage>
</organism>